<evidence type="ECO:0000313" key="1">
    <source>
        <dbReference type="EMBL" id="SFE45299.1"/>
    </source>
</evidence>
<gene>
    <name evidence="1" type="ORF">SAMN05216283_101173</name>
</gene>
<protein>
    <submittedName>
        <fullName evidence="1">TIGR02453 family protein</fullName>
    </submittedName>
</protein>
<dbReference type="Proteomes" id="UP000198964">
    <property type="component" value="Unassembled WGS sequence"/>
</dbReference>
<dbReference type="NCBIfam" id="TIGR02453">
    <property type="entry name" value="TIGR02453 family protein"/>
    <property type="match status" value="1"/>
</dbReference>
<accession>A0A1I2ANJ0</accession>
<dbReference type="PANTHER" id="PTHR36452:SF1">
    <property type="entry name" value="DUF2461 DOMAIN-CONTAINING PROTEIN"/>
    <property type="match status" value="1"/>
</dbReference>
<evidence type="ECO:0000313" key="2">
    <source>
        <dbReference type="Proteomes" id="UP000198964"/>
    </source>
</evidence>
<dbReference type="EMBL" id="FONW01000001">
    <property type="protein sequence ID" value="SFE45299.1"/>
    <property type="molecule type" value="Genomic_DNA"/>
</dbReference>
<dbReference type="PANTHER" id="PTHR36452">
    <property type="entry name" value="CHROMOSOME 12, WHOLE GENOME SHOTGUN SEQUENCE"/>
    <property type="match status" value="1"/>
</dbReference>
<proteinExistence type="predicted"/>
<dbReference type="AlphaFoldDB" id="A0A1I2ANJ0"/>
<name>A0A1I2ANJ0_9BACT</name>
<reference evidence="1 2" key="1">
    <citation type="submission" date="2016-10" db="EMBL/GenBank/DDBJ databases">
        <authorList>
            <person name="de Groot N.N."/>
        </authorList>
    </citation>
    <scope>NUCLEOTIDE SEQUENCE [LARGE SCALE GENOMIC DNA]</scope>
    <source>
        <strain evidence="1 2">CGMCC 1.9156</strain>
    </source>
</reference>
<keyword evidence="2" id="KW-1185">Reference proteome</keyword>
<dbReference type="Pfam" id="PF09365">
    <property type="entry name" value="DUF2461"/>
    <property type="match status" value="1"/>
</dbReference>
<organism evidence="1 2">
    <name type="scientific">Sunxiuqinia elliptica</name>
    <dbReference type="NCBI Taxonomy" id="655355"/>
    <lineage>
        <taxon>Bacteria</taxon>
        <taxon>Pseudomonadati</taxon>
        <taxon>Bacteroidota</taxon>
        <taxon>Bacteroidia</taxon>
        <taxon>Marinilabiliales</taxon>
        <taxon>Prolixibacteraceae</taxon>
        <taxon>Sunxiuqinia</taxon>
    </lineage>
</organism>
<dbReference type="InterPro" id="IPR015996">
    <property type="entry name" value="UCP028451"/>
</dbReference>
<dbReference type="InterPro" id="IPR012808">
    <property type="entry name" value="CHP02453"/>
</dbReference>
<dbReference type="PIRSF" id="PIRSF028451">
    <property type="entry name" value="UCP028451"/>
    <property type="match status" value="1"/>
</dbReference>
<sequence>MKTIISFLKDLQKNNNKEWFDANRDRYQESKEHMLFFTELLIQEIHKIDPEIPLLSPKDCLFRIFRDVRFSNDKTPYKTHMGSFIARGGRKSKRAGYYVHIEPGNSFLGGGIWCPEPPELKAIRSEIFEHPEDFKDIIEAPGFKKYFPEIQGEKLKTAPKGFPKDFEEIELLRPKSYAFGFQVNDQKVLGEDFVGLIVDAFQELARVNQYLNASLDKN</sequence>
<dbReference type="RefSeq" id="WP_093917929.1">
    <property type="nucleotide sequence ID" value="NZ_FONW01000001.1"/>
</dbReference>